<feature type="region of interest" description="Disordered" evidence="1">
    <location>
        <begin position="78"/>
        <end position="99"/>
    </location>
</feature>
<feature type="compositionally biased region" description="Polar residues" evidence="1">
    <location>
        <begin position="84"/>
        <end position="99"/>
    </location>
</feature>
<proteinExistence type="predicted"/>
<reference evidence="2" key="1">
    <citation type="submission" date="2020-08" db="EMBL/GenBank/DDBJ databases">
        <title>Multicomponent nature underlies the extraordinary mechanical properties of spider dragline silk.</title>
        <authorList>
            <person name="Kono N."/>
            <person name="Nakamura H."/>
            <person name="Mori M."/>
            <person name="Yoshida Y."/>
            <person name="Ohtoshi R."/>
            <person name="Malay A.D."/>
            <person name="Moran D.A.P."/>
            <person name="Tomita M."/>
            <person name="Numata K."/>
            <person name="Arakawa K."/>
        </authorList>
    </citation>
    <scope>NUCLEOTIDE SEQUENCE</scope>
</reference>
<gene>
    <name evidence="2" type="ORF">TNCV_3295581</name>
</gene>
<name>A0A8X6SXM6_TRICX</name>
<dbReference type="Proteomes" id="UP000887159">
    <property type="component" value="Unassembled WGS sequence"/>
</dbReference>
<accession>A0A8X6SXM6</accession>
<protein>
    <submittedName>
        <fullName evidence="2">Uncharacterized protein</fullName>
    </submittedName>
</protein>
<dbReference type="EMBL" id="BMAU01021359">
    <property type="protein sequence ID" value="GFY21914.1"/>
    <property type="molecule type" value="Genomic_DNA"/>
</dbReference>
<dbReference type="AlphaFoldDB" id="A0A8X6SXM6"/>
<evidence type="ECO:0000313" key="3">
    <source>
        <dbReference type="Proteomes" id="UP000887159"/>
    </source>
</evidence>
<comment type="caution">
    <text evidence="2">The sequence shown here is derived from an EMBL/GenBank/DDBJ whole genome shotgun (WGS) entry which is preliminary data.</text>
</comment>
<sequence length="140" mass="15006">MNGLIEIGINQDVSWSTNEWIRWIGRDGLDSWVVVPIDVTEEVNCNFSDTLSDAVDERQRDEGGTRAALVDAVGAIKGGDRTPPIQSESPIALTDTGNSLADGATVPLRDRSITDSCHLIGQAVSRPTALIGQGESHDNH</sequence>
<organism evidence="2 3">
    <name type="scientific">Trichonephila clavipes</name>
    <name type="common">Golden silk orbweaver</name>
    <name type="synonym">Nephila clavipes</name>
    <dbReference type="NCBI Taxonomy" id="2585209"/>
    <lineage>
        <taxon>Eukaryota</taxon>
        <taxon>Metazoa</taxon>
        <taxon>Ecdysozoa</taxon>
        <taxon>Arthropoda</taxon>
        <taxon>Chelicerata</taxon>
        <taxon>Arachnida</taxon>
        <taxon>Araneae</taxon>
        <taxon>Araneomorphae</taxon>
        <taxon>Entelegynae</taxon>
        <taxon>Araneoidea</taxon>
        <taxon>Nephilidae</taxon>
        <taxon>Trichonephila</taxon>
    </lineage>
</organism>
<keyword evidence="3" id="KW-1185">Reference proteome</keyword>
<evidence type="ECO:0000256" key="1">
    <source>
        <dbReference type="SAM" id="MobiDB-lite"/>
    </source>
</evidence>
<evidence type="ECO:0000313" key="2">
    <source>
        <dbReference type="EMBL" id="GFY21914.1"/>
    </source>
</evidence>